<feature type="transmembrane region" description="Helical" evidence="2">
    <location>
        <begin position="194"/>
        <end position="217"/>
    </location>
</feature>
<dbReference type="PROSITE" id="PS50088">
    <property type="entry name" value="ANK_REPEAT"/>
    <property type="match status" value="1"/>
</dbReference>
<feature type="domain" description="PGG" evidence="3">
    <location>
        <begin position="795"/>
        <end position="907"/>
    </location>
</feature>
<keyword evidence="2" id="KW-1133">Transmembrane helix</keyword>
<dbReference type="Gene3D" id="1.25.40.20">
    <property type="entry name" value="Ankyrin repeat-containing domain"/>
    <property type="match status" value="4"/>
</dbReference>
<dbReference type="AlphaFoldDB" id="A0A978U7T6"/>
<feature type="transmembrane region" description="Helical" evidence="2">
    <location>
        <begin position="913"/>
        <end position="940"/>
    </location>
</feature>
<feature type="repeat" description="ANK" evidence="1">
    <location>
        <begin position="433"/>
        <end position="455"/>
    </location>
</feature>
<dbReference type="PANTHER" id="PTHR24177">
    <property type="entry name" value="CASKIN"/>
    <property type="match status" value="1"/>
</dbReference>
<feature type="transmembrane region" description="Helical" evidence="2">
    <location>
        <begin position="238"/>
        <end position="259"/>
    </location>
</feature>
<feature type="transmembrane region" description="Helical" evidence="2">
    <location>
        <begin position="155"/>
        <end position="174"/>
    </location>
</feature>
<reference evidence="4" key="1">
    <citation type="journal article" date="2021" name="Front. Plant Sci.">
        <title>Chromosome-Scale Genome Assembly for Chinese Sour Jujube and Insights Into Its Genome Evolution and Domestication Signature.</title>
        <authorList>
            <person name="Shen L.-Y."/>
            <person name="Luo H."/>
            <person name="Wang X.-L."/>
            <person name="Wang X.-M."/>
            <person name="Qiu X.-J."/>
            <person name="Liu H."/>
            <person name="Zhou S.-S."/>
            <person name="Jia K.-H."/>
            <person name="Nie S."/>
            <person name="Bao Y.-T."/>
            <person name="Zhang R.-G."/>
            <person name="Yun Q.-Z."/>
            <person name="Chai Y.-H."/>
            <person name="Lu J.-Y."/>
            <person name="Li Y."/>
            <person name="Zhao S.-W."/>
            <person name="Mao J.-F."/>
            <person name="Jia S.-G."/>
            <person name="Mao Y.-M."/>
        </authorList>
    </citation>
    <scope>NUCLEOTIDE SEQUENCE</scope>
    <source>
        <strain evidence="4">AT0</strain>
        <tissue evidence="4">Leaf</tissue>
    </source>
</reference>
<evidence type="ECO:0000259" key="3">
    <source>
        <dbReference type="Pfam" id="PF13962"/>
    </source>
</evidence>
<keyword evidence="1" id="KW-0040">ANK repeat</keyword>
<dbReference type="EMBL" id="JAEACU010000512">
    <property type="protein sequence ID" value="KAH7510500.1"/>
    <property type="molecule type" value="Genomic_DNA"/>
</dbReference>
<organism evidence="4 5">
    <name type="scientific">Ziziphus jujuba var. spinosa</name>
    <dbReference type="NCBI Taxonomy" id="714518"/>
    <lineage>
        <taxon>Eukaryota</taxon>
        <taxon>Viridiplantae</taxon>
        <taxon>Streptophyta</taxon>
        <taxon>Embryophyta</taxon>
        <taxon>Tracheophyta</taxon>
        <taxon>Spermatophyta</taxon>
        <taxon>Magnoliopsida</taxon>
        <taxon>eudicotyledons</taxon>
        <taxon>Gunneridae</taxon>
        <taxon>Pentapetalae</taxon>
        <taxon>rosids</taxon>
        <taxon>fabids</taxon>
        <taxon>Rosales</taxon>
        <taxon>Rhamnaceae</taxon>
        <taxon>Paliureae</taxon>
        <taxon>Ziziphus</taxon>
    </lineage>
</organism>
<gene>
    <name evidence="4" type="ORF">FEM48_ZijujUnG0124300</name>
</gene>
<evidence type="ECO:0000256" key="1">
    <source>
        <dbReference type="PROSITE-ProRule" id="PRU00023"/>
    </source>
</evidence>
<proteinExistence type="predicted"/>
<evidence type="ECO:0000313" key="5">
    <source>
        <dbReference type="Proteomes" id="UP000813462"/>
    </source>
</evidence>
<dbReference type="SUPFAM" id="SSF140860">
    <property type="entry name" value="Pseudo ankyrin repeat-like"/>
    <property type="match status" value="1"/>
</dbReference>
<dbReference type="PANTHER" id="PTHR24177:SF103">
    <property type="entry name" value="PGG DOMAIN-CONTAINING PROTEIN"/>
    <property type="match status" value="1"/>
</dbReference>
<keyword evidence="2" id="KW-0812">Transmembrane</keyword>
<dbReference type="Pfam" id="PF12796">
    <property type="entry name" value="Ank_2"/>
    <property type="match status" value="2"/>
</dbReference>
<dbReference type="SUPFAM" id="SSF48403">
    <property type="entry name" value="Ankyrin repeat"/>
    <property type="match status" value="2"/>
</dbReference>
<dbReference type="InterPro" id="IPR036770">
    <property type="entry name" value="Ankyrin_rpt-contain_sf"/>
</dbReference>
<dbReference type="Proteomes" id="UP000813462">
    <property type="component" value="Unassembled WGS sequence"/>
</dbReference>
<protein>
    <recommendedName>
        <fullName evidence="3">PGG domain-containing protein</fullName>
    </recommendedName>
</protein>
<dbReference type="InterPro" id="IPR002110">
    <property type="entry name" value="Ankyrin_rpt"/>
</dbReference>
<evidence type="ECO:0000313" key="4">
    <source>
        <dbReference type="EMBL" id="KAH7510500.1"/>
    </source>
</evidence>
<name>A0A978U7T6_ZIZJJ</name>
<evidence type="ECO:0000256" key="2">
    <source>
        <dbReference type="SAM" id="Phobius"/>
    </source>
</evidence>
<dbReference type="GO" id="GO:0016020">
    <property type="term" value="C:membrane"/>
    <property type="evidence" value="ECO:0007669"/>
    <property type="project" value="TreeGrafter"/>
</dbReference>
<feature type="transmembrane region" description="Helical" evidence="2">
    <location>
        <begin position="843"/>
        <end position="867"/>
    </location>
</feature>
<feature type="domain" description="PGG" evidence="3">
    <location>
        <begin position="146"/>
        <end position="258"/>
    </location>
</feature>
<feature type="transmembrane region" description="Helical" evidence="2">
    <location>
        <begin position="271"/>
        <end position="291"/>
    </location>
</feature>
<dbReference type="SMART" id="SM00248">
    <property type="entry name" value="ANK"/>
    <property type="match status" value="8"/>
</dbReference>
<dbReference type="PROSITE" id="PS50297">
    <property type="entry name" value="ANK_REP_REGION"/>
    <property type="match status" value="1"/>
</dbReference>
<dbReference type="Pfam" id="PF13962">
    <property type="entry name" value="PGG"/>
    <property type="match status" value="2"/>
</dbReference>
<comment type="caution">
    <text evidence="4">The sequence shown here is derived from an EMBL/GenBank/DDBJ whole genome shotgun (WGS) entry which is preliminary data.</text>
</comment>
<dbReference type="InterPro" id="IPR026961">
    <property type="entry name" value="PGG_dom"/>
</dbReference>
<accession>A0A978U7T6</accession>
<feature type="transmembrane region" description="Helical" evidence="2">
    <location>
        <begin position="804"/>
        <end position="823"/>
    </location>
</feature>
<keyword evidence="2" id="KW-0472">Membrane</keyword>
<feature type="transmembrane region" description="Helical" evidence="2">
    <location>
        <begin position="879"/>
        <end position="901"/>
    </location>
</feature>
<sequence>MAKADNIVLMAAKNGVVEIIEKFLKVFPAVIHDRSAEMKNILILAAENRHPNVYNLLIKKSILTETTFLRVDLNDNNVLHVAATYKKDRPWPIPGVALQMQWEIKWFEFVKASIPAGITFRRNQAGETPEEVFSKTHEDLMKEGRDWLIKTSESCSVVAALIAGVAFATSAAIPGGTLDTSGKPIFETQPAFQVFSISSLLALCFSVTALVMFLAIITSRFQEKDFDTNLPVKLLLGFSSLFVSIAAMLVCFCTGHFFMIGDKLKYAAYPVYALTCFPVSIFAAAQFPLYIDLLRTTFKNPFEHLSRYKFVKDYTEYRLSLSHCKAYGLMPVLAEDRREGITIMATTSNEIEKKEDSSSNKNLFTVAMKGKWIEIENLCKEDIGRLKQKITKSGATALHVAVGENQVYTVKELVKLITQEEGRKEVLAIQNDAGYTPLHVAASTGNEVICRLMVDADLSLIGVRNKKGETPLFLAALHGKSSIFLYLHSVCDPSDGYSYARRKDGDTFLHAAIAGEHLELAYQIIDKYEELVGAVNEKGYTPLHILATKPAAFPSGKKLGRLSRFIYRSDVKRFQESDNASGKHEISKLKAMTSMFCDFIDLCTESTLNVIGLGIPFEAIQKGVIIEEEEVKSQKKFNTEEEVIRLKQRKLAASESVILVAAKNGILEIVKEILEEYPVAINDRDASRKNIIMLAAENRHAKLFNFLRRKNFLRESTLRKIDDEGNSFLHLAAIYSKDKLWPIPGAASQMQWEIKWFEYVKYSRTRVSFRRNNKEKSAEEIFNETHTTLVKEGAEWLVKTSESCSVVAALIAAVAFATSASIPGGNDEKTGKPKRQEHTAFEIFAISSLVALCFSVTALIMFLAILTSRFQQRDFARDLPVKLLLGLTSLFVFIGAVLVSFSSGHSLVTEDKFRYAIFPVYAATCLPISIFAVAQFPLYLDLLRTNFKNPFD</sequence>